<organism evidence="1 2">
    <name type="scientific">Plebeiibacterium sediminum</name>
    <dbReference type="NCBI Taxonomy" id="2992112"/>
    <lineage>
        <taxon>Bacteria</taxon>
        <taxon>Pseudomonadati</taxon>
        <taxon>Bacteroidota</taxon>
        <taxon>Bacteroidia</taxon>
        <taxon>Marinilabiliales</taxon>
        <taxon>Marinilabiliaceae</taxon>
        <taxon>Plebeiibacterium</taxon>
    </lineage>
</organism>
<keyword evidence="2" id="KW-1185">Reference proteome</keyword>
<gene>
    <name evidence="1" type="ORF">OM075_25960</name>
</gene>
<proteinExistence type="predicted"/>
<name>A0AAE3M9U1_9BACT</name>
<dbReference type="Proteomes" id="UP001209229">
    <property type="component" value="Unassembled WGS sequence"/>
</dbReference>
<dbReference type="RefSeq" id="WP_301193431.1">
    <property type="nucleotide sequence ID" value="NZ_JAPDPJ010000397.1"/>
</dbReference>
<sequence>KETEGNRTYIYDEDEKYVIVLEPLRKINEYYLLSAYHVRGKDAARNKFRKKYKRKLNEVL</sequence>
<evidence type="ECO:0000313" key="2">
    <source>
        <dbReference type="Proteomes" id="UP001209229"/>
    </source>
</evidence>
<protein>
    <submittedName>
        <fullName evidence="1">Uncharacterized protein</fullName>
    </submittedName>
</protein>
<feature type="non-terminal residue" evidence="1">
    <location>
        <position position="1"/>
    </location>
</feature>
<dbReference type="AlphaFoldDB" id="A0AAE3M9U1"/>
<dbReference type="EMBL" id="JAPDPJ010000397">
    <property type="protein sequence ID" value="MCW3789911.1"/>
    <property type="molecule type" value="Genomic_DNA"/>
</dbReference>
<comment type="caution">
    <text evidence="1">The sequence shown here is derived from an EMBL/GenBank/DDBJ whole genome shotgun (WGS) entry which is preliminary data.</text>
</comment>
<evidence type="ECO:0000313" key="1">
    <source>
        <dbReference type="EMBL" id="MCW3789911.1"/>
    </source>
</evidence>
<accession>A0AAE3M9U1</accession>
<reference evidence="1" key="1">
    <citation type="submission" date="2022-10" db="EMBL/GenBank/DDBJ databases">
        <authorList>
            <person name="Yu W.X."/>
        </authorList>
    </citation>
    <scope>NUCLEOTIDE SEQUENCE</scope>
    <source>
        <strain evidence="1">AAT</strain>
    </source>
</reference>